<keyword evidence="4" id="KW-0255">Endonuclease</keyword>
<evidence type="ECO:0000256" key="1">
    <source>
        <dbReference type="ARBA" id="ARBA00004496"/>
    </source>
</evidence>
<dbReference type="InterPro" id="IPR007581">
    <property type="entry name" value="Endonuclease-V"/>
</dbReference>
<name>A0A7J6MQU1_PERCH</name>
<evidence type="ECO:0000256" key="3">
    <source>
        <dbReference type="ARBA" id="ARBA00022722"/>
    </source>
</evidence>
<dbReference type="PANTHER" id="PTHR28511">
    <property type="entry name" value="ENDONUCLEASE V"/>
    <property type="match status" value="1"/>
</dbReference>
<comment type="caution">
    <text evidence="6">The sequence shown here is derived from an EMBL/GenBank/DDBJ whole genome shotgun (WGS) entry which is preliminary data.</text>
</comment>
<keyword evidence="5" id="KW-0378">Hydrolase</keyword>
<dbReference type="GO" id="GO:0006281">
    <property type="term" value="P:DNA repair"/>
    <property type="evidence" value="ECO:0007669"/>
    <property type="project" value="InterPro"/>
</dbReference>
<keyword evidence="7" id="KW-1185">Reference proteome</keyword>
<dbReference type="EMBL" id="JAAPAO010000072">
    <property type="protein sequence ID" value="KAF4673978.1"/>
    <property type="molecule type" value="Genomic_DNA"/>
</dbReference>
<organism evidence="6 7">
    <name type="scientific">Perkinsus chesapeaki</name>
    <name type="common">Clam parasite</name>
    <name type="synonym">Perkinsus andrewsi</name>
    <dbReference type="NCBI Taxonomy" id="330153"/>
    <lineage>
        <taxon>Eukaryota</taxon>
        <taxon>Sar</taxon>
        <taxon>Alveolata</taxon>
        <taxon>Perkinsozoa</taxon>
        <taxon>Perkinsea</taxon>
        <taxon>Perkinsida</taxon>
        <taxon>Perkinsidae</taxon>
        <taxon>Perkinsus</taxon>
    </lineage>
</organism>
<reference evidence="6 7" key="1">
    <citation type="submission" date="2020-04" db="EMBL/GenBank/DDBJ databases">
        <title>Perkinsus chesapeaki whole genome sequence.</title>
        <authorList>
            <person name="Bogema D.R."/>
        </authorList>
    </citation>
    <scope>NUCLEOTIDE SEQUENCE [LARGE SCALE GENOMIC DNA]</scope>
    <source>
        <strain evidence="6">ATCC PRA-425</strain>
    </source>
</reference>
<keyword evidence="3" id="KW-0540">Nuclease</keyword>
<keyword evidence="2" id="KW-0963">Cytoplasm</keyword>
<evidence type="ECO:0000256" key="5">
    <source>
        <dbReference type="ARBA" id="ARBA00022801"/>
    </source>
</evidence>
<dbReference type="OrthoDB" id="20018at2759"/>
<dbReference type="GO" id="GO:0016891">
    <property type="term" value="F:RNA endonuclease activity producing 5'-phosphomonoesters, hydrolytic mechanism"/>
    <property type="evidence" value="ECO:0007669"/>
    <property type="project" value="TreeGrafter"/>
</dbReference>
<dbReference type="PANTHER" id="PTHR28511:SF1">
    <property type="entry name" value="ENDONUCLEASE V"/>
    <property type="match status" value="1"/>
</dbReference>
<dbReference type="Gene3D" id="3.30.2170.10">
    <property type="entry name" value="archaeoglobus fulgidus dsm 4304 superfamily"/>
    <property type="match status" value="1"/>
</dbReference>
<proteinExistence type="predicted"/>
<dbReference type="GO" id="GO:0003727">
    <property type="term" value="F:single-stranded RNA binding"/>
    <property type="evidence" value="ECO:0007669"/>
    <property type="project" value="TreeGrafter"/>
</dbReference>
<dbReference type="AlphaFoldDB" id="A0A7J6MQU1"/>
<protein>
    <recommendedName>
        <fullName evidence="8">Endonuclease V</fullName>
    </recommendedName>
</protein>
<comment type="subcellular location">
    <subcellularLocation>
        <location evidence="1">Cytoplasm</location>
    </subcellularLocation>
</comment>
<sequence length="190" mass="21394">MNVPSHWVEEQEEIRNKIITHEDDDFQCEFVGGLDITSDPTFHEDFCVAGLVIIEVSTLSTVYEDYITVDLTQPYVPGFLAFREFQPMIKLLNRVPSTQRLDLIMVDGNGIFHPRRCGAACHLGVIANVPSIGVAKNYYSMPTLPSRDDARSRAHRELHQMGDHFYIEDSEDGFIHGAAVRSSDDAINPV</sequence>
<dbReference type="GO" id="GO:0005730">
    <property type="term" value="C:nucleolus"/>
    <property type="evidence" value="ECO:0007669"/>
    <property type="project" value="TreeGrafter"/>
</dbReference>
<accession>A0A7J6MQU1</accession>
<evidence type="ECO:0000256" key="2">
    <source>
        <dbReference type="ARBA" id="ARBA00022490"/>
    </source>
</evidence>
<evidence type="ECO:0008006" key="8">
    <source>
        <dbReference type="Google" id="ProtNLM"/>
    </source>
</evidence>
<evidence type="ECO:0000256" key="4">
    <source>
        <dbReference type="ARBA" id="ARBA00022759"/>
    </source>
</evidence>
<dbReference type="Proteomes" id="UP000591131">
    <property type="component" value="Unassembled WGS sequence"/>
</dbReference>
<dbReference type="Pfam" id="PF04493">
    <property type="entry name" value="Endonuclease_5"/>
    <property type="match status" value="1"/>
</dbReference>
<dbReference type="GO" id="GO:0005737">
    <property type="term" value="C:cytoplasm"/>
    <property type="evidence" value="ECO:0007669"/>
    <property type="project" value="UniProtKB-SubCell"/>
</dbReference>
<evidence type="ECO:0000313" key="6">
    <source>
        <dbReference type="EMBL" id="KAF4673978.1"/>
    </source>
</evidence>
<gene>
    <name evidence="6" type="ORF">FOL47_009896</name>
</gene>
<evidence type="ECO:0000313" key="7">
    <source>
        <dbReference type="Proteomes" id="UP000591131"/>
    </source>
</evidence>